<evidence type="ECO:0000313" key="2">
    <source>
        <dbReference type="EMBL" id="KAG2424479.1"/>
    </source>
</evidence>
<dbReference type="Proteomes" id="UP000650467">
    <property type="component" value="Unassembled WGS sequence"/>
</dbReference>
<evidence type="ECO:0000313" key="3">
    <source>
        <dbReference type="Proteomes" id="UP000650467"/>
    </source>
</evidence>
<accession>A0A835SCK6</accession>
<gene>
    <name evidence="2" type="ORF">HXX76_014531</name>
</gene>
<proteinExistence type="predicted"/>
<evidence type="ECO:0008006" key="4">
    <source>
        <dbReference type="Google" id="ProtNLM"/>
    </source>
</evidence>
<feature type="signal peptide" evidence="1">
    <location>
        <begin position="1"/>
        <end position="41"/>
    </location>
</feature>
<evidence type="ECO:0000256" key="1">
    <source>
        <dbReference type="SAM" id="SignalP"/>
    </source>
</evidence>
<dbReference type="OrthoDB" id="547259at2759"/>
<dbReference type="EMBL" id="JAEHOC010000065">
    <property type="protein sequence ID" value="KAG2424479.1"/>
    <property type="molecule type" value="Genomic_DNA"/>
</dbReference>
<reference evidence="2" key="1">
    <citation type="journal article" date="2020" name="bioRxiv">
        <title>Comparative genomics of Chlamydomonas.</title>
        <authorList>
            <person name="Craig R.J."/>
            <person name="Hasan A.R."/>
            <person name="Ness R.W."/>
            <person name="Keightley P.D."/>
        </authorList>
    </citation>
    <scope>NUCLEOTIDE SEQUENCE</scope>
    <source>
        <strain evidence="2">SAG 7.73</strain>
    </source>
</reference>
<dbReference type="AlphaFoldDB" id="A0A835SCK6"/>
<name>A0A835SCK6_CHLIN</name>
<keyword evidence="1" id="KW-0732">Signal</keyword>
<feature type="chain" id="PRO_5033016128" description="Ice-binding protein" evidence="1">
    <location>
        <begin position="42"/>
        <end position="390"/>
    </location>
</feature>
<sequence>MRAPTGEGRPLRHTALSLAASAVPGLLLLLLAAAPPAHVSASDVRLRGGSSLVSQAATCAPGLAEAAAQAAALFAAALNGTGESERAEYVQAYLCPDGISLCDPLSVLEGFATIEANNSHLLVSAGGGGGSNATTGGNTSSPSAPVTLQAMDLTLVQNNTLHFMGPANVSLDRSTVSLGSNNWLYLTNGTNLALTGSRLNFSSYFALAAQDSSLSLSESIAEFSDVAVFANNSVISLSNSTWYAHSAGAPAPALYEGKVAPVTWLHNTDLAATGSLLVFTNVPLVLLTEGSLLLVNSSLQLVNSSMELWGSPLGLLNSRIQLDEASSFGLFCNSTVVGEGVVAAASYGNTTATTGGGGGAPPTAPAPGSQLGVSDSALAGQEYADIFLTP</sequence>
<organism evidence="2 3">
    <name type="scientific">Chlamydomonas incerta</name>
    <dbReference type="NCBI Taxonomy" id="51695"/>
    <lineage>
        <taxon>Eukaryota</taxon>
        <taxon>Viridiplantae</taxon>
        <taxon>Chlorophyta</taxon>
        <taxon>core chlorophytes</taxon>
        <taxon>Chlorophyceae</taxon>
        <taxon>CS clade</taxon>
        <taxon>Chlamydomonadales</taxon>
        <taxon>Chlamydomonadaceae</taxon>
        <taxon>Chlamydomonas</taxon>
    </lineage>
</organism>
<protein>
    <recommendedName>
        <fullName evidence="4">Ice-binding protein</fullName>
    </recommendedName>
</protein>
<keyword evidence="3" id="KW-1185">Reference proteome</keyword>
<comment type="caution">
    <text evidence="2">The sequence shown here is derived from an EMBL/GenBank/DDBJ whole genome shotgun (WGS) entry which is preliminary data.</text>
</comment>